<evidence type="ECO:0000313" key="2">
    <source>
        <dbReference type="Proteomes" id="UP000789901"/>
    </source>
</evidence>
<name>A0ABN7V5J2_GIGMA</name>
<evidence type="ECO:0000313" key="1">
    <source>
        <dbReference type="EMBL" id="CAG8732089.1"/>
    </source>
</evidence>
<feature type="non-terminal residue" evidence="1">
    <location>
        <position position="1"/>
    </location>
</feature>
<gene>
    <name evidence="1" type="ORF">GMARGA_LOCUS14491</name>
</gene>
<sequence>ALLLILENVFSICKTQSANEILDDLNSNTKNFIRKFITFYKNMRPSANYNIRKSYGFNIIRTNQKDFENEQIL</sequence>
<dbReference type="Proteomes" id="UP000789901">
    <property type="component" value="Unassembled WGS sequence"/>
</dbReference>
<organism evidence="1 2">
    <name type="scientific">Gigaspora margarita</name>
    <dbReference type="NCBI Taxonomy" id="4874"/>
    <lineage>
        <taxon>Eukaryota</taxon>
        <taxon>Fungi</taxon>
        <taxon>Fungi incertae sedis</taxon>
        <taxon>Mucoromycota</taxon>
        <taxon>Glomeromycotina</taxon>
        <taxon>Glomeromycetes</taxon>
        <taxon>Diversisporales</taxon>
        <taxon>Gigasporaceae</taxon>
        <taxon>Gigaspora</taxon>
    </lineage>
</organism>
<reference evidence="1 2" key="1">
    <citation type="submission" date="2021-06" db="EMBL/GenBank/DDBJ databases">
        <authorList>
            <person name="Kallberg Y."/>
            <person name="Tangrot J."/>
            <person name="Rosling A."/>
        </authorList>
    </citation>
    <scope>NUCLEOTIDE SEQUENCE [LARGE SCALE GENOMIC DNA]</scope>
    <source>
        <strain evidence="1 2">120-4 pot B 10/14</strain>
    </source>
</reference>
<dbReference type="EMBL" id="CAJVQB010009625">
    <property type="protein sequence ID" value="CAG8732089.1"/>
    <property type="molecule type" value="Genomic_DNA"/>
</dbReference>
<proteinExistence type="predicted"/>
<protein>
    <submittedName>
        <fullName evidence="1">38196_t:CDS:1</fullName>
    </submittedName>
</protein>
<comment type="caution">
    <text evidence="1">The sequence shown here is derived from an EMBL/GenBank/DDBJ whole genome shotgun (WGS) entry which is preliminary data.</text>
</comment>
<keyword evidence="2" id="KW-1185">Reference proteome</keyword>
<accession>A0ABN7V5J2</accession>